<dbReference type="Gene3D" id="3.30.70.2970">
    <property type="entry name" value="Protein of unknown function (DUF541), domain 2"/>
    <property type="match status" value="1"/>
</dbReference>
<name>A0A3A1UND2_9BACL</name>
<dbReference type="PANTHER" id="PTHR34387">
    <property type="entry name" value="SLR1258 PROTEIN"/>
    <property type="match status" value="1"/>
</dbReference>
<dbReference type="PANTHER" id="PTHR34387:SF1">
    <property type="entry name" value="PERIPLASMIC IMMUNOGENIC PROTEIN"/>
    <property type="match status" value="1"/>
</dbReference>
<gene>
    <name evidence="1" type="ORF">D3P08_22470</name>
</gene>
<keyword evidence="2" id="KW-1185">Reference proteome</keyword>
<dbReference type="AlphaFoldDB" id="A0A3A1UND2"/>
<accession>A0A3A1UND2</accession>
<dbReference type="EMBL" id="QXQA01000018">
    <property type="protein sequence ID" value="RIX49326.1"/>
    <property type="molecule type" value="Genomic_DNA"/>
</dbReference>
<dbReference type="Proteomes" id="UP000266482">
    <property type="component" value="Unassembled WGS sequence"/>
</dbReference>
<organism evidence="1 2">
    <name type="scientific">Paenibacillus nanensis</name>
    <dbReference type="NCBI Taxonomy" id="393251"/>
    <lineage>
        <taxon>Bacteria</taxon>
        <taxon>Bacillati</taxon>
        <taxon>Bacillota</taxon>
        <taxon>Bacilli</taxon>
        <taxon>Bacillales</taxon>
        <taxon>Paenibacillaceae</taxon>
        <taxon>Paenibacillus</taxon>
    </lineage>
</organism>
<dbReference type="Pfam" id="PF04402">
    <property type="entry name" value="SIMPL"/>
    <property type="match status" value="1"/>
</dbReference>
<dbReference type="OrthoDB" id="9785192at2"/>
<evidence type="ECO:0000313" key="2">
    <source>
        <dbReference type="Proteomes" id="UP000266482"/>
    </source>
</evidence>
<dbReference type="GO" id="GO:0006974">
    <property type="term" value="P:DNA damage response"/>
    <property type="evidence" value="ECO:0007669"/>
    <property type="project" value="TreeGrafter"/>
</dbReference>
<evidence type="ECO:0000313" key="1">
    <source>
        <dbReference type="EMBL" id="RIX49326.1"/>
    </source>
</evidence>
<dbReference type="Gene3D" id="3.30.110.170">
    <property type="entry name" value="Protein of unknown function (DUF541), domain 1"/>
    <property type="match status" value="1"/>
</dbReference>
<reference evidence="1 2" key="1">
    <citation type="submission" date="2018-09" db="EMBL/GenBank/DDBJ databases">
        <title>Paenibacillus aracenensis nov. sp. isolated from a cave in southern Spain.</title>
        <authorList>
            <person name="Jurado V."/>
            <person name="Gutierrez-Patricio S."/>
            <person name="Gonzalez-Pimentel J.L."/>
            <person name="Miller A.Z."/>
            <person name="Laiz L."/>
            <person name="Saiz-Jimenez C."/>
        </authorList>
    </citation>
    <scope>NUCLEOTIDE SEQUENCE [LARGE SCALE GENOMIC DNA]</scope>
    <source>
        <strain evidence="1 2">DSM 22867</strain>
    </source>
</reference>
<dbReference type="InterPro" id="IPR052022">
    <property type="entry name" value="26kDa_periplasmic_antigen"/>
</dbReference>
<protein>
    <submittedName>
        <fullName evidence="1">DUF541 domain-containing protein</fullName>
    </submittedName>
</protein>
<sequence length="218" mass="22527">MIGMIPELNGKSGGTCDFTIEVTGTGEVTAAPNRTLITLGAVTEGKEVLPAQNENAEKMNAVIDALVGLGIPRENIRTESFSIEPQYDYVDGRQVFRGYKVTHLLEVALSGVDGAGTVIDTATAHGANTVTDITFLSSEAAAFAAQALQAAVRSAQTKAAGIAAALGVSLSAVPCKVEEISPDNGPILFKAAAMSATTPIAPGQLTFKAAVRAWYLFA</sequence>
<comment type="caution">
    <text evidence="1">The sequence shown here is derived from an EMBL/GenBank/DDBJ whole genome shotgun (WGS) entry which is preliminary data.</text>
</comment>
<dbReference type="InterPro" id="IPR007497">
    <property type="entry name" value="SIMPL/DUF541"/>
</dbReference>
<proteinExistence type="predicted"/>